<dbReference type="InterPro" id="IPR029052">
    <property type="entry name" value="Metallo-depent_PP-like"/>
</dbReference>
<name>A0ABW6IJ08_9CYAN</name>
<sequence length="370" mass="41306">MNKLTKICLPLAIAATLMSAVLPKVWADGPGDEDREGRGRRAFQFALITDVPYNAGEVTQFDNVIAEINAERSLSFVLHGGDIKSGSSACSDQLFQERFNQYQKFNLPFIYTPGDNEWTDCHREAAGQFNPIERLAKIREIFYPRPGFSTGRRPQRVVSQASRSGFEKYVENQIWIKNGVVFSAIHVVGSNNNLSPWSGIGETLTGAQVPTQPNECQGRSNRVDLCRERTAEYQERLAAALDWLDKTFQAAERLNSAGVFILIHANPGFELATDDPERTGFNAFLEALATKSIEFGKPVVLAQGDSHFLLIDKPLFAQATDGSNRRIPNFTRIQAFGTPDVYWIRVTVDPNRAGVFLFEPVIVEENQPVF</sequence>
<organism evidence="2 3">
    <name type="scientific">Almyronema epifaneia S1</name>
    <dbReference type="NCBI Taxonomy" id="2991925"/>
    <lineage>
        <taxon>Bacteria</taxon>
        <taxon>Bacillati</taxon>
        <taxon>Cyanobacteriota</taxon>
        <taxon>Cyanophyceae</taxon>
        <taxon>Nodosilineales</taxon>
        <taxon>Nodosilineaceae</taxon>
        <taxon>Almyronema</taxon>
        <taxon>Almyronema epifaneia</taxon>
    </lineage>
</organism>
<protein>
    <recommendedName>
        <fullName evidence="4">Calcineurin-like phosphoesterase domain-containing protein</fullName>
    </recommendedName>
</protein>
<reference evidence="2 3" key="1">
    <citation type="submission" date="2024-10" db="EMBL/GenBank/DDBJ databases">
        <authorList>
            <person name="Ratan Roy A."/>
            <person name="Morales Sandoval P.H."/>
            <person name="De Los Santos Villalobos S."/>
            <person name="Chakraborty S."/>
            <person name="Mukherjee J."/>
        </authorList>
    </citation>
    <scope>NUCLEOTIDE SEQUENCE [LARGE SCALE GENOMIC DNA]</scope>
    <source>
        <strain evidence="2 3">S1</strain>
    </source>
</reference>
<gene>
    <name evidence="2" type="ORF">ACFVKH_13580</name>
</gene>
<keyword evidence="1" id="KW-0732">Signal</keyword>
<feature type="signal peptide" evidence="1">
    <location>
        <begin position="1"/>
        <end position="27"/>
    </location>
</feature>
<evidence type="ECO:0000256" key="1">
    <source>
        <dbReference type="SAM" id="SignalP"/>
    </source>
</evidence>
<proteinExistence type="predicted"/>
<evidence type="ECO:0000313" key="2">
    <source>
        <dbReference type="EMBL" id="MFE4107319.1"/>
    </source>
</evidence>
<evidence type="ECO:0008006" key="4">
    <source>
        <dbReference type="Google" id="ProtNLM"/>
    </source>
</evidence>
<dbReference type="RefSeq" id="WP_377965916.1">
    <property type="nucleotide sequence ID" value="NZ_JBHZOL010000085.1"/>
</dbReference>
<dbReference type="EMBL" id="JBHZOL010000085">
    <property type="protein sequence ID" value="MFE4107319.1"/>
    <property type="molecule type" value="Genomic_DNA"/>
</dbReference>
<feature type="chain" id="PRO_5045301259" description="Calcineurin-like phosphoesterase domain-containing protein" evidence="1">
    <location>
        <begin position="28"/>
        <end position="370"/>
    </location>
</feature>
<dbReference type="SUPFAM" id="SSF56300">
    <property type="entry name" value="Metallo-dependent phosphatases"/>
    <property type="match status" value="1"/>
</dbReference>
<dbReference type="Proteomes" id="UP001600165">
    <property type="component" value="Unassembled WGS sequence"/>
</dbReference>
<accession>A0ABW6IJ08</accession>
<keyword evidence="3" id="KW-1185">Reference proteome</keyword>
<comment type="caution">
    <text evidence="2">The sequence shown here is derived from an EMBL/GenBank/DDBJ whole genome shotgun (WGS) entry which is preliminary data.</text>
</comment>
<dbReference type="Gene3D" id="3.60.21.10">
    <property type="match status" value="1"/>
</dbReference>
<evidence type="ECO:0000313" key="3">
    <source>
        <dbReference type="Proteomes" id="UP001600165"/>
    </source>
</evidence>